<keyword evidence="2" id="KW-1185">Reference proteome</keyword>
<reference evidence="2" key="1">
    <citation type="journal article" date="2019" name="Int. J. Syst. Evol. Microbiol.">
        <title>The Global Catalogue of Microorganisms (GCM) 10K type strain sequencing project: providing services to taxonomists for standard genome sequencing and annotation.</title>
        <authorList>
            <consortium name="The Broad Institute Genomics Platform"/>
            <consortium name="The Broad Institute Genome Sequencing Center for Infectious Disease"/>
            <person name="Wu L."/>
            <person name="Ma J."/>
        </authorList>
    </citation>
    <scope>NUCLEOTIDE SEQUENCE [LARGE SCALE GENOMIC DNA]</scope>
    <source>
        <strain evidence="2">CCUG 49339</strain>
    </source>
</reference>
<gene>
    <name evidence="1" type="ORF">ACFSCX_19575</name>
</gene>
<dbReference type="EMBL" id="JBHUEM010000046">
    <property type="protein sequence ID" value="MFD1738720.1"/>
    <property type="molecule type" value="Genomic_DNA"/>
</dbReference>
<sequence>MKIKMKYVTIIVIFWILMGCNSTKFVQPDSPDNTAWLMKLAIDNDDYETFNSLFSDGRKGSISRRDFKELQDITTAGFNLKRYEVITFENGKMLLVRLTPLNKDNEYEIEDVILVPDEMNNIFSDKGTLVK</sequence>
<proteinExistence type="predicted"/>
<organism evidence="1 2">
    <name type="scientific">Bacillus salitolerans</name>
    <dbReference type="NCBI Taxonomy" id="1437434"/>
    <lineage>
        <taxon>Bacteria</taxon>
        <taxon>Bacillati</taxon>
        <taxon>Bacillota</taxon>
        <taxon>Bacilli</taxon>
        <taxon>Bacillales</taxon>
        <taxon>Bacillaceae</taxon>
        <taxon>Bacillus</taxon>
    </lineage>
</organism>
<evidence type="ECO:0000313" key="1">
    <source>
        <dbReference type="EMBL" id="MFD1738720.1"/>
    </source>
</evidence>
<accession>A0ABW4LUD0</accession>
<evidence type="ECO:0000313" key="2">
    <source>
        <dbReference type="Proteomes" id="UP001597214"/>
    </source>
</evidence>
<dbReference type="Proteomes" id="UP001597214">
    <property type="component" value="Unassembled WGS sequence"/>
</dbReference>
<protein>
    <recommendedName>
        <fullName evidence="3">DUF3887 domain-containing protein</fullName>
    </recommendedName>
</protein>
<name>A0ABW4LUD0_9BACI</name>
<dbReference type="RefSeq" id="WP_377929939.1">
    <property type="nucleotide sequence ID" value="NZ_JBHUEM010000046.1"/>
</dbReference>
<comment type="caution">
    <text evidence="1">The sequence shown here is derived from an EMBL/GenBank/DDBJ whole genome shotgun (WGS) entry which is preliminary data.</text>
</comment>
<dbReference type="PROSITE" id="PS51257">
    <property type="entry name" value="PROKAR_LIPOPROTEIN"/>
    <property type="match status" value="1"/>
</dbReference>
<evidence type="ECO:0008006" key="3">
    <source>
        <dbReference type="Google" id="ProtNLM"/>
    </source>
</evidence>